<keyword evidence="1" id="KW-0472">Membrane</keyword>
<reference evidence="2 3" key="1">
    <citation type="submission" date="2017-04" db="EMBL/GenBank/DDBJ databases">
        <title>Novel microbial lineages endemic to geothermal iron-oxide mats fill important gaps in the evolutionary history of Archaea.</title>
        <authorList>
            <person name="Jay Z.J."/>
            <person name="Beam J.P."/>
            <person name="Dlakic M."/>
            <person name="Rusch D.B."/>
            <person name="Kozubal M.A."/>
            <person name="Inskeep W.P."/>
        </authorList>
    </citation>
    <scope>NUCLEOTIDE SEQUENCE [LARGE SCALE GENOMIC DNA]</scope>
    <source>
        <strain evidence="2">OSP_D</strain>
    </source>
</reference>
<evidence type="ECO:0000313" key="2">
    <source>
        <dbReference type="EMBL" id="PSN83002.1"/>
    </source>
</evidence>
<gene>
    <name evidence="2" type="ORF">B9Q01_06245</name>
</gene>
<organism evidence="2 3">
    <name type="scientific">Candidatus Marsarchaeota G1 archaeon OSP_D</name>
    <dbReference type="NCBI Taxonomy" id="1978155"/>
    <lineage>
        <taxon>Archaea</taxon>
        <taxon>Candidatus Marsarchaeota</taxon>
        <taxon>Candidatus Marsarchaeota group 1</taxon>
    </lineage>
</organism>
<proteinExistence type="predicted"/>
<keyword evidence="1" id="KW-0812">Transmembrane</keyword>
<dbReference type="EMBL" id="NEXC01000041">
    <property type="protein sequence ID" value="PSN83002.1"/>
    <property type="molecule type" value="Genomic_DNA"/>
</dbReference>
<comment type="caution">
    <text evidence="2">The sequence shown here is derived from an EMBL/GenBank/DDBJ whole genome shotgun (WGS) entry which is preliminary data.</text>
</comment>
<evidence type="ECO:0000256" key="1">
    <source>
        <dbReference type="SAM" id="Phobius"/>
    </source>
</evidence>
<feature type="transmembrane region" description="Helical" evidence="1">
    <location>
        <begin position="12"/>
        <end position="32"/>
    </location>
</feature>
<keyword evidence="1" id="KW-1133">Transmembrane helix</keyword>
<dbReference type="Proteomes" id="UP000240880">
    <property type="component" value="Unassembled WGS sequence"/>
</dbReference>
<protein>
    <submittedName>
        <fullName evidence="2">Uncharacterized protein</fullName>
    </submittedName>
</protein>
<sequence>MNFELPNLLNSPVITILIVIVIPLVIFSLYLWKFVIPRTNTQPVNVQAVETPTPRTNENITTIEAKLGVLEAKLDRVEGNITKSVNSGVEQIRSEFISLVEKMENLILAVKSAQSDNSSPFNLQSAQEFPALEKDQKNEVIRELGNSDLKTLLVSCAVLEILNYNREQIDLLYEIGVLSPKHLEMIDRVQEIIARQKRISAKEVAQIALQALIPASFGDDLARLSKTLRKLGGGNAN</sequence>
<dbReference type="AlphaFoldDB" id="A0A2R6A9B0"/>
<name>A0A2R6A9B0_9ARCH</name>
<evidence type="ECO:0000313" key="3">
    <source>
        <dbReference type="Proteomes" id="UP000240880"/>
    </source>
</evidence>
<dbReference type="Pfam" id="PF24151">
    <property type="entry name" value="ArlX"/>
    <property type="match status" value="1"/>
</dbReference>
<dbReference type="InterPro" id="IPR056538">
    <property type="entry name" value="ArlX"/>
</dbReference>
<accession>A0A2R6A9B0</accession>